<dbReference type="NCBIfam" id="TIGR03160">
    <property type="entry name" value="cobT_DBIPRT"/>
    <property type="match status" value="1"/>
</dbReference>
<sequence>MQTFQANTYHLPPLASESAQAMRQIVNGLAKPIASLGRLEELAIRLAGIEATTSLRLRQKTLLVFAADHGVTVEHVSATPKKVTIVQAGNMLAGHTAVAALAIAAHCQVQVIDIGIDSQRTFPKLINAKIAYGTQNIAQGPAMTREQALKSIKIGYATALAAINNGSEVLAVGELGVGNTTTASAVVAACLQCNAAEVVGRGSNISDAKLAHKISIVQQALTRNQPDPTDPIDILAKVGGFEFGGKVGAMLAAAEHHTPLILDGFISYAAALLAQKIAPTITDYLVPSHVSHEKGSQRALQQLGLEPYFDLQLCVGEGTGAVMLMPWLDELAAILTHMNTLADMAIIYKK</sequence>
<comment type="pathway">
    <text evidence="2 11">Nucleoside biosynthesis; alpha-ribazole biosynthesis; alpha-ribazole from 5,6-dimethylbenzimidazole: step 1/2.</text>
</comment>
<dbReference type="PANTHER" id="PTHR43463">
    <property type="entry name" value="NICOTINATE-NUCLEOTIDE--DIMETHYLBENZIMIDAZOLE PHOSPHORIBOSYLTRANSFERASE"/>
    <property type="match status" value="1"/>
</dbReference>
<evidence type="ECO:0000256" key="6">
    <source>
        <dbReference type="ARBA" id="ARBA00022573"/>
    </source>
</evidence>
<dbReference type="Gene3D" id="3.40.50.10210">
    <property type="match status" value="1"/>
</dbReference>
<proteinExistence type="inferred from homology"/>
<dbReference type="NCBIfam" id="NF000996">
    <property type="entry name" value="PRK00105.1"/>
    <property type="match status" value="1"/>
</dbReference>
<evidence type="ECO:0000256" key="11">
    <source>
        <dbReference type="HAMAP-Rule" id="MF_00230"/>
    </source>
</evidence>
<accession>A0A0R1F608</accession>
<dbReference type="Pfam" id="PF02277">
    <property type="entry name" value="DBI_PRT"/>
    <property type="match status" value="1"/>
</dbReference>
<evidence type="ECO:0000256" key="10">
    <source>
        <dbReference type="ARBA" id="ARBA00047340"/>
    </source>
</evidence>
<evidence type="ECO:0000256" key="3">
    <source>
        <dbReference type="ARBA" id="ARBA00007110"/>
    </source>
</evidence>
<dbReference type="PATRIC" id="fig|913848.6.peg.2338"/>
<evidence type="ECO:0000313" key="12">
    <source>
        <dbReference type="EMBL" id="KRK14564.1"/>
    </source>
</evidence>
<reference evidence="12 13" key="1">
    <citation type="journal article" date="2015" name="Genome Announc.">
        <title>Expanding the biotechnology potential of lactobacilli through comparative genomics of 213 strains and associated genera.</title>
        <authorList>
            <person name="Sun Z."/>
            <person name="Harris H.M."/>
            <person name="McCann A."/>
            <person name="Guo C."/>
            <person name="Argimon S."/>
            <person name="Zhang W."/>
            <person name="Yang X."/>
            <person name="Jeffery I.B."/>
            <person name="Cooney J.C."/>
            <person name="Kagawa T.F."/>
            <person name="Liu W."/>
            <person name="Song Y."/>
            <person name="Salvetti E."/>
            <person name="Wrobel A."/>
            <person name="Rasinkangas P."/>
            <person name="Parkhill J."/>
            <person name="Rea M.C."/>
            <person name="O'Sullivan O."/>
            <person name="Ritari J."/>
            <person name="Douillard F.P."/>
            <person name="Paul Ross R."/>
            <person name="Yang R."/>
            <person name="Briner A.E."/>
            <person name="Felis G.E."/>
            <person name="de Vos W.M."/>
            <person name="Barrangou R."/>
            <person name="Klaenhammer T.R."/>
            <person name="Caufield P.W."/>
            <person name="Cui Y."/>
            <person name="Zhang H."/>
            <person name="O'Toole P.W."/>
        </authorList>
    </citation>
    <scope>NUCLEOTIDE SEQUENCE [LARGE SCALE GENOMIC DNA]</scope>
    <source>
        <strain evidence="12 13">DSM 20001</strain>
    </source>
</reference>
<dbReference type="GO" id="GO:0009236">
    <property type="term" value="P:cobalamin biosynthetic process"/>
    <property type="evidence" value="ECO:0007669"/>
    <property type="project" value="UniProtKB-UniRule"/>
</dbReference>
<evidence type="ECO:0000313" key="13">
    <source>
        <dbReference type="Proteomes" id="UP000051181"/>
    </source>
</evidence>
<dbReference type="EMBL" id="AZCN01000076">
    <property type="protein sequence ID" value="KRK14564.1"/>
    <property type="molecule type" value="Genomic_DNA"/>
</dbReference>
<dbReference type="CDD" id="cd02439">
    <property type="entry name" value="DMB-PRT_CobT"/>
    <property type="match status" value="1"/>
</dbReference>
<dbReference type="InterPro" id="IPR017846">
    <property type="entry name" value="Nict_dMeBzImd_PRibTrfase_bact"/>
</dbReference>
<dbReference type="PANTHER" id="PTHR43463:SF1">
    <property type="entry name" value="NICOTINATE-NUCLEOTIDE--DIMETHYLBENZIMIDAZOLE PHOSPHORIBOSYLTRANSFERASE"/>
    <property type="match status" value="1"/>
</dbReference>
<keyword evidence="6 11" id="KW-0169">Cobalamin biosynthesis</keyword>
<evidence type="ECO:0000256" key="9">
    <source>
        <dbReference type="ARBA" id="ARBA00030686"/>
    </source>
</evidence>
<evidence type="ECO:0000256" key="2">
    <source>
        <dbReference type="ARBA" id="ARBA00005049"/>
    </source>
</evidence>
<comment type="function">
    <text evidence="1 11">Catalyzes the synthesis of alpha-ribazole-5'-phosphate from nicotinate mononucleotide (NAMN) and 5,6-dimethylbenzimidazole (DMB).</text>
</comment>
<comment type="caution">
    <text evidence="12">The sequence shown here is derived from an EMBL/GenBank/DDBJ whole genome shotgun (WGS) entry which is preliminary data.</text>
</comment>
<evidence type="ECO:0000256" key="8">
    <source>
        <dbReference type="ARBA" id="ARBA00022679"/>
    </source>
</evidence>
<dbReference type="eggNOG" id="COG2038">
    <property type="taxonomic scope" value="Bacteria"/>
</dbReference>
<feature type="active site" description="Proton acceptor" evidence="11">
    <location>
        <position position="317"/>
    </location>
</feature>
<keyword evidence="8 11" id="KW-0808">Transferase</keyword>
<dbReference type="Proteomes" id="UP000051181">
    <property type="component" value="Unassembled WGS sequence"/>
</dbReference>
<protein>
    <recommendedName>
        <fullName evidence="5 11">Nicotinate-nucleotide--dimethylbenzimidazole phosphoribosyltransferase</fullName>
        <shortName evidence="11">NN:DBI PRT</shortName>
        <ecNumber evidence="4 11">2.4.2.21</ecNumber>
    </recommendedName>
    <alternativeName>
        <fullName evidence="9 11">N(1)-alpha-phosphoribosyltransferase</fullName>
    </alternativeName>
</protein>
<evidence type="ECO:0000256" key="7">
    <source>
        <dbReference type="ARBA" id="ARBA00022676"/>
    </source>
</evidence>
<dbReference type="Gene3D" id="1.10.1610.10">
    <property type="match status" value="1"/>
</dbReference>
<dbReference type="InterPro" id="IPR023195">
    <property type="entry name" value="Nict_dMeBzImd_PRibTrfase_N"/>
</dbReference>
<dbReference type="GeneID" id="65917614"/>
<name>A0A0R1F608_9LACO</name>
<dbReference type="HAMAP" id="MF_00230">
    <property type="entry name" value="CobT"/>
    <property type="match status" value="1"/>
</dbReference>
<comment type="similarity">
    <text evidence="3 11">Belongs to the CobT family.</text>
</comment>
<dbReference type="FunFam" id="3.40.50.10210:FF:000001">
    <property type="entry name" value="Nicotinate-nucleotide--dimethylbenzimidazole phosphoribosyltransferase"/>
    <property type="match status" value="1"/>
</dbReference>
<dbReference type="EC" id="2.4.2.21" evidence="4 11"/>
<dbReference type="InterPro" id="IPR036087">
    <property type="entry name" value="Nict_dMeBzImd_PRibTrfase_sf"/>
</dbReference>
<dbReference type="InterPro" id="IPR003200">
    <property type="entry name" value="Nict_dMeBzImd_PRibTrfase"/>
</dbReference>
<dbReference type="AlphaFoldDB" id="A0A0R1F608"/>
<dbReference type="UniPathway" id="UPA00061">
    <property type="reaction ID" value="UER00516"/>
</dbReference>
<dbReference type="SUPFAM" id="SSF52733">
    <property type="entry name" value="Nicotinate mononucleotide:5,6-dimethylbenzimidazole phosphoribosyltransferase (CobT)"/>
    <property type="match status" value="1"/>
</dbReference>
<evidence type="ECO:0000256" key="1">
    <source>
        <dbReference type="ARBA" id="ARBA00002197"/>
    </source>
</evidence>
<comment type="catalytic activity">
    <reaction evidence="10 11">
        <text>5,6-dimethylbenzimidazole + nicotinate beta-D-ribonucleotide = alpha-ribazole 5'-phosphate + nicotinate + H(+)</text>
        <dbReference type="Rhea" id="RHEA:11196"/>
        <dbReference type="ChEBI" id="CHEBI:15378"/>
        <dbReference type="ChEBI" id="CHEBI:15890"/>
        <dbReference type="ChEBI" id="CHEBI:32544"/>
        <dbReference type="ChEBI" id="CHEBI:57502"/>
        <dbReference type="ChEBI" id="CHEBI:57918"/>
        <dbReference type="EC" id="2.4.2.21"/>
    </reaction>
</comment>
<dbReference type="RefSeq" id="WP_010010146.1">
    <property type="nucleotide sequence ID" value="NZ_AZCN01000076.1"/>
</dbReference>
<keyword evidence="7 11" id="KW-0328">Glycosyltransferase</keyword>
<evidence type="ECO:0000256" key="5">
    <source>
        <dbReference type="ARBA" id="ARBA00015486"/>
    </source>
</evidence>
<dbReference type="GO" id="GO:0008939">
    <property type="term" value="F:nicotinate-nucleotide-dimethylbenzimidazole phosphoribosyltransferase activity"/>
    <property type="evidence" value="ECO:0007669"/>
    <property type="project" value="UniProtKB-UniRule"/>
</dbReference>
<evidence type="ECO:0000256" key="4">
    <source>
        <dbReference type="ARBA" id="ARBA00011991"/>
    </source>
</evidence>
<gene>
    <name evidence="11" type="primary">cobT</name>
    <name evidence="12" type="ORF">FD22_GL002291</name>
</gene>
<organism evidence="12 13">
    <name type="scientific">Loigolactobacillus coryniformis subsp. coryniformis KCTC 3167 = DSM 20001</name>
    <dbReference type="NCBI Taxonomy" id="913848"/>
    <lineage>
        <taxon>Bacteria</taxon>
        <taxon>Bacillati</taxon>
        <taxon>Bacillota</taxon>
        <taxon>Bacilli</taxon>
        <taxon>Lactobacillales</taxon>
        <taxon>Lactobacillaceae</taxon>
        <taxon>Loigolactobacillus</taxon>
    </lineage>
</organism>